<dbReference type="PROSITE" id="PS50181">
    <property type="entry name" value="FBOX"/>
    <property type="match status" value="1"/>
</dbReference>
<organism evidence="2 3">
    <name type="scientific">Cardamine amara subsp. amara</name>
    <dbReference type="NCBI Taxonomy" id="228776"/>
    <lineage>
        <taxon>Eukaryota</taxon>
        <taxon>Viridiplantae</taxon>
        <taxon>Streptophyta</taxon>
        <taxon>Embryophyta</taxon>
        <taxon>Tracheophyta</taxon>
        <taxon>Spermatophyta</taxon>
        <taxon>Magnoliopsida</taxon>
        <taxon>eudicotyledons</taxon>
        <taxon>Gunneridae</taxon>
        <taxon>Pentapetalae</taxon>
        <taxon>rosids</taxon>
        <taxon>malvids</taxon>
        <taxon>Brassicales</taxon>
        <taxon>Brassicaceae</taxon>
        <taxon>Cardamineae</taxon>
        <taxon>Cardamine</taxon>
    </lineage>
</organism>
<dbReference type="SMART" id="SM00256">
    <property type="entry name" value="FBOX"/>
    <property type="match status" value="1"/>
</dbReference>
<dbReference type="EMBL" id="JBANAX010000015">
    <property type="protein sequence ID" value="KAL1225951.1"/>
    <property type="molecule type" value="Genomic_DNA"/>
</dbReference>
<proteinExistence type="predicted"/>
<evidence type="ECO:0000313" key="3">
    <source>
        <dbReference type="Proteomes" id="UP001558713"/>
    </source>
</evidence>
<dbReference type="Proteomes" id="UP001558713">
    <property type="component" value="Unassembled WGS sequence"/>
</dbReference>
<dbReference type="Pfam" id="PF00646">
    <property type="entry name" value="F-box"/>
    <property type="match status" value="1"/>
</dbReference>
<name>A0ABD1C919_CARAN</name>
<dbReference type="InterPro" id="IPR001810">
    <property type="entry name" value="F-box_dom"/>
</dbReference>
<sequence length="468" mass="54912">MVSIFSLAQNVINLSLVQKLHATSVWLWKSLSSGGSPTALNETVPAFNISLTTKESPCVRSANETIMISVSIPNELILEVLSRLPAKSVARFSCVSKLWASIVYRPYFTELFLTRSSARPRLLFALEEDGVWSFFSLPQHQNLWSHVVTADFHMKFPPDNMRIYSHRDRQFSCGYASGLFYLYAMLIKKEDYNGVPVICNPNTGRYVNLPYLYRFRQCYSFFGFDPIDKQFKVLFMAYPSSPDRNKILTFGTGELRWRRIKCSIKHEIVSEGICVNGILYYLGDRDGWGGFYEERYVIVCFDVRYEKFKFIYLATFVDRFINYKGKLGVIFNDHYTKDAKELRLWVLEDVEKQEWTKYAYTLRYDQFFSRIPFVVGVTAMGEIVLSMGEYTREEPFYVYYFNPERNTIQRVEIQGFGEYHKAFRNHVYTFVDHIEDLNYVNDAKLLQPRIYAPKEEEEESEEGEEEEE</sequence>
<evidence type="ECO:0000259" key="1">
    <source>
        <dbReference type="PROSITE" id="PS50181"/>
    </source>
</evidence>
<comment type="caution">
    <text evidence="2">The sequence shown here is derived from an EMBL/GenBank/DDBJ whole genome shotgun (WGS) entry which is preliminary data.</text>
</comment>
<dbReference type="PANTHER" id="PTHR31111:SF130">
    <property type="entry name" value="F-BOX ASSOCIATED UBIQUITINATION EFFECTOR FAMILY PROTEIN"/>
    <property type="match status" value="1"/>
</dbReference>
<dbReference type="CDD" id="cd22157">
    <property type="entry name" value="F-box_AtFBW1-like"/>
    <property type="match status" value="1"/>
</dbReference>
<reference evidence="2 3" key="1">
    <citation type="submission" date="2024-04" db="EMBL/GenBank/DDBJ databases">
        <title>Genome assembly C_amara_ONT_v2.</title>
        <authorList>
            <person name="Yant L."/>
            <person name="Moore C."/>
            <person name="Slenker M."/>
        </authorList>
    </citation>
    <scope>NUCLEOTIDE SEQUENCE [LARGE SCALE GENOMIC DNA]</scope>
    <source>
        <tissue evidence="2">Leaf</tissue>
    </source>
</reference>
<dbReference type="InterPro" id="IPR036047">
    <property type="entry name" value="F-box-like_dom_sf"/>
</dbReference>
<accession>A0ABD1C919</accession>
<protein>
    <submittedName>
        <fullName evidence="2">F-box protein</fullName>
    </submittedName>
</protein>
<feature type="domain" description="F-box" evidence="1">
    <location>
        <begin position="66"/>
        <end position="115"/>
    </location>
</feature>
<dbReference type="Pfam" id="PF08268">
    <property type="entry name" value="FBA_3"/>
    <property type="match status" value="1"/>
</dbReference>
<evidence type="ECO:0000313" key="2">
    <source>
        <dbReference type="EMBL" id="KAL1225951.1"/>
    </source>
</evidence>
<keyword evidence="3" id="KW-1185">Reference proteome</keyword>
<dbReference type="InterPro" id="IPR017451">
    <property type="entry name" value="F-box-assoc_interact_dom"/>
</dbReference>
<dbReference type="InterPro" id="IPR013187">
    <property type="entry name" value="F-box-assoc_dom_typ3"/>
</dbReference>
<dbReference type="SUPFAM" id="SSF81383">
    <property type="entry name" value="F-box domain"/>
    <property type="match status" value="1"/>
</dbReference>
<gene>
    <name evidence="2" type="ORF">V5N11_025581</name>
</gene>
<dbReference type="Gene3D" id="1.20.1280.50">
    <property type="match status" value="1"/>
</dbReference>
<dbReference type="PANTHER" id="PTHR31111">
    <property type="entry name" value="BNAA05G37150D PROTEIN-RELATED"/>
    <property type="match status" value="1"/>
</dbReference>
<dbReference type="NCBIfam" id="TIGR01640">
    <property type="entry name" value="F_box_assoc_1"/>
    <property type="match status" value="1"/>
</dbReference>
<dbReference type="AlphaFoldDB" id="A0ABD1C919"/>